<dbReference type="EMBL" id="JABEQB010000005">
    <property type="protein sequence ID" value="NNG66155.1"/>
    <property type="molecule type" value="Genomic_DNA"/>
</dbReference>
<comment type="caution">
    <text evidence="1">The sequence shown here is derived from an EMBL/GenBank/DDBJ whole genome shotgun (WGS) entry which is preliminary data.</text>
</comment>
<accession>A0A7Y2L5U5</accession>
<dbReference type="SUPFAM" id="SSF47413">
    <property type="entry name" value="lambda repressor-like DNA-binding domains"/>
    <property type="match status" value="1"/>
</dbReference>
<protein>
    <submittedName>
        <fullName evidence="1">XRE family transcriptional regulator</fullName>
    </submittedName>
</protein>
<proteinExistence type="predicted"/>
<gene>
    <name evidence="1" type="ORF">HKI81_02730</name>
</gene>
<evidence type="ECO:0000313" key="1">
    <source>
        <dbReference type="EMBL" id="NNG66155.1"/>
    </source>
</evidence>
<dbReference type="AlphaFoldDB" id="A0A7Y2L5U5"/>
<dbReference type="InterPro" id="IPR010982">
    <property type="entry name" value="Lambda_DNA-bd_dom_sf"/>
</dbReference>
<name>A0A7Y2L5U5_9THEO</name>
<sequence>MELSRREEYLIKRKRKGIRLKQIANYIGCSEALLCKYEKGHLDLKDKTKELYEKFIDTYKEA</sequence>
<dbReference type="RefSeq" id="WP_170270374.1">
    <property type="nucleotide sequence ID" value="NZ_JABEQB010000005.1"/>
</dbReference>
<evidence type="ECO:0000313" key="2">
    <source>
        <dbReference type="Proteomes" id="UP000529861"/>
    </source>
</evidence>
<dbReference type="Proteomes" id="UP000529861">
    <property type="component" value="Unassembled WGS sequence"/>
</dbReference>
<reference evidence="1 2" key="1">
    <citation type="submission" date="2020-04" db="EMBL/GenBank/DDBJ databases">
        <title>Draft genome sequence of Caldanaerobacter sunterraneus. strain 1523vc isolated from Griffin hot spring, Kamchatka, Russia.</title>
        <authorList>
            <person name="Toshchakov S.V."/>
            <person name="Podosokorskaya O.A."/>
            <person name="Kublanov I.V."/>
            <person name="Korzhenkov A."/>
            <person name="Patrushev M.V."/>
        </authorList>
    </citation>
    <scope>NUCLEOTIDE SEQUENCE [LARGE SCALE GENOMIC DNA]</scope>
    <source>
        <strain evidence="1 2">1523vc</strain>
    </source>
</reference>
<dbReference type="GO" id="GO:0003677">
    <property type="term" value="F:DNA binding"/>
    <property type="evidence" value="ECO:0007669"/>
    <property type="project" value="InterPro"/>
</dbReference>
<organism evidence="1 2">
    <name type="scientific">Caldanaerobacter subterraneus</name>
    <dbReference type="NCBI Taxonomy" id="911092"/>
    <lineage>
        <taxon>Bacteria</taxon>
        <taxon>Bacillati</taxon>
        <taxon>Bacillota</taxon>
        <taxon>Clostridia</taxon>
        <taxon>Thermoanaerobacterales</taxon>
        <taxon>Thermoanaerobacteraceae</taxon>
        <taxon>Caldanaerobacter</taxon>
    </lineage>
</organism>